<feature type="region of interest" description="Disordered" evidence="1">
    <location>
        <begin position="283"/>
        <end position="336"/>
    </location>
</feature>
<feature type="compositionally biased region" description="Basic residues" evidence="1">
    <location>
        <begin position="179"/>
        <end position="189"/>
    </location>
</feature>
<accession>A0ABR3WAU9</accession>
<dbReference type="Proteomes" id="UP001583177">
    <property type="component" value="Unassembled WGS sequence"/>
</dbReference>
<comment type="caution">
    <text evidence="2">The sequence shown here is derived from an EMBL/GenBank/DDBJ whole genome shotgun (WGS) entry which is preliminary data.</text>
</comment>
<sequence>MAPIRRYLRISKYSVLECRIYLDNPALAHSWLLNPRSPILPRVIESVRPLVLPKLREERERSRKKSTKKRGIKDIVVEDDFEVSIFLTETSTRHSLLYKHKHFRDTTQTKLKSNSNRLTGGASREVPIDVEGLAQGAEETAAVREEGDDDDAVALFDIPTMDEDETTTAPVGSPPSMRPSKRRRGRGARLPREDGEGDGDEHDAEILISDDEVDDDDNLFVDDDGSDGSDGSATAPPPAKRRRAAASPAEHEAQRDDKKKLAMDISYEGFSIYGRVLCLVVKKHGGPSDGGRSAPAKAGRRTGQSAAPGGGQAVMENWITSTQMPEVAPDEIPGAS</sequence>
<feature type="compositionally biased region" description="Basic and acidic residues" evidence="1">
    <location>
        <begin position="249"/>
        <end position="261"/>
    </location>
</feature>
<proteinExistence type="predicted"/>
<protein>
    <submittedName>
        <fullName evidence="2">Uncharacterized protein</fullName>
    </submittedName>
</protein>
<keyword evidence="3" id="KW-1185">Reference proteome</keyword>
<dbReference type="PANTHER" id="PTHR40635">
    <property type="match status" value="1"/>
</dbReference>
<organism evidence="2 3">
    <name type="scientific">Diaporthe australafricana</name>
    <dbReference type="NCBI Taxonomy" id="127596"/>
    <lineage>
        <taxon>Eukaryota</taxon>
        <taxon>Fungi</taxon>
        <taxon>Dikarya</taxon>
        <taxon>Ascomycota</taxon>
        <taxon>Pezizomycotina</taxon>
        <taxon>Sordariomycetes</taxon>
        <taxon>Sordariomycetidae</taxon>
        <taxon>Diaporthales</taxon>
        <taxon>Diaporthaceae</taxon>
        <taxon>Diaporthe</taxon>
    </lineage>
</organism>
<name>A0ABR3WAU9_9PEZI</name>
<gene>
    <name evidence="2" type="ORF">Daus18300_010365</name>
</gene>
<feature type="compositionally biased region" description="Acidic residues" evidence="1">
    <location>
        <begin position="195"/>
        <end position="227"/>
    </location>
</feature>
<evidence type="ECO:0000313" key="3">
    <source>
        <dbReference type="Proteomes" id="UP001583177"/>
    </source>
</evidence>
<dbReference type="EMBL" id="JAWRVE010000113">
    <property type="protein sequence ID" value="KAL1857500.1"/>
    <property type="molecule type" value="Genomic_DNA"/>
</dbReference>
<evidence type="ECO:0000256" key="1">
    <source>
        <dbReference type="SAM" id="MobiDB-lite"/>
    </source>
</evidence>
<dbReference type="PANTHER" id="PTHR40635:SF1">
    <property type="match status" value="1"/>
</dbReference>
<feature type="region of interest" description="Disordered" evidence="1">
    <location>
        <begin position="160"/>
        <end position="261"/>
    </location>
</feature>
<evidence type="ECO:0000313" key="2">
    <source>
        <dbReference type="EMBL" id="KAL1857500.1"/>
    </source>
</evidence>
<reference evidence="2 3" key="1">
    <citation type="journal article" date="2024" name="IMA Fungus">
        <title>IMA Genome - F19 : A genome assembly and annotation guide to empower mycologists, including annotated draft genome sequences of Ceratocystis pirilliformis, Diaporthe australafricana, Fusarium ophioides, Paecilomyces lecythidis, and Sporothrix stenoceras.</title>
        <authorList>
            <person name="Aylward J."/>
            <person name="Wilson A.M."/>
            <person name="Visagie C.M."/>
            <person name="Spraker J."/>
            <person name="Barnes I."/>
            <person name="Buitendag C."/>
            <person name="Ceriani C."/>
            <person name="Del Mar Angel L."/>
            <person name="du Plessis D."/>
            <person name="Fuchs T."/>
            <person name="Gasser K."/>
            <person name="Kramer D."/>
            <person name="Li W."/>
            <person name="Munsamy K."/>
            <person name="Piso A."/>
            <person name="Price J.L."/>
            <person name="Sonnekus B."/>
            <person name="Thomas C."/>
            <person name="van der Nest A."/>
            <person name="van Dijk A."/>
            <person name="van Heerden A."/>
            <person name="van Vuuren N."/>
            <person name="Yilmaz N."/>
            <person name="Duong T.A."/>
            <person name="van der Merwe N.A."/>
            <person name="Wingfield M.J."/>
            <person name="Wingfield B.D."/>
        </authorList>
    </citation>
    <scope>NUCLEOTIDE SEQUENCE [LARGE SCALE GENOMIC DNA]</scope>
    <source>
        <strain evidence="2 3">CMW 18300</strain>
    </source>
</reference>